<dbReference type="EMBL" id="VEWK01000004">
    <property type="protein sequence ID" value="TNV12914.1"/>
    <property type="molecule type" value="Genomic_DNA"/>
</dbReference>
<dbReference type="AlphaFoldDB" id="A0A5C5CP28"/>
<dbReference type="Proteomes" id="UP000313390">
    <property type="component" value="Unassembled WGS sequence"/>
</dbReference>
<feature type="region of interest" description="Disordered" evidence="1">
    <location>
        <begin position="34"/>
        <end position="68"/>
    </location>
</feature>
<reference evidence="2 3" key="1">
    <citation type="journal article" date="2011" name="Int. J. Syst. Evol. Microbiol.">
        <title>Ochrobactrum pecoris sp. nov., isolated from farm animals.</title>
        <authorList>
            <person name="Kampfer P."/>
            <person name="Huber B."/>
            <person name="Busse H.J."/>
            <person name="Scholz H.C."/>
            <person name="Tomaso H."/>
            <person name="Hotzel H."/>
            <person name="Melzer F."/>
        </authorList>
    </citation>
    <scope>NUCLEOTIDE SEQUENCE [LARGE SCALE GENOMIC DNA]</scope>
    <source>
        <strain evidence="2 3">08RB2639</strain>
    </source>
</reference>
<sequence length="68" mass="7594">MKQIGALSLCSDAHLVRKPFHIFRDALIAEERDPRPRSSKFVGTHNAKRRAMQLSGGEVTPLLPSAPW</sequence>
<evidence type="ECO:0000313" key="2">
    <source>
        <dbReference type="EMBL" id="TNV12914.1"/>
    </source>
</evidence>
<evidence type="ECO:0000313" key="3">
    <source>
        <dbReference type="Proteomes" id="UP000313390"/>
    </source>
</evidence>
<proteinExistence type="predicted"/>
<organism evidence="2 3">
    <name type="scientific">Brucella pecoris</name>
    <dbReference type="NCBI Taxonomy" id="867683"/>
    <lineage>
        <taxon>Bacteria</taxon>
        <taxon>Pseudomonadati</taxon>
        <taxon>Pseudomonadota</taxon>
        <taxon>Alphaproteobacteria</taxon>
        <taxon>Hyphomicrobiales</taxon>
        <taxon>Brucellaceae</taxon>
        <taxon>Brucella/Ochrobactrum group</taxon>
        <taxon>Brucella</taxon>
    </lineage>
</organism>
<gene>
    <name evidence="2" type="ORF">FIB18_10260</name>
</gene>
<comment type="caution">
    <text evidence="2">The sequence shown here is derived from an EMBL/GenBank/DDBJ whole genome shotgun (WGS) entry which is preliminary data.</text>
</comment>
<protein>
    <submittedName>
        <fullName evidence="2">Uncharacterized protein</fullName>
    </submittedName>
</protein>
<accession>A0A5C5CP28</accession>
<evidence type="ECO:0000256" key="1">
    <source>
        <dbReference type="SAM" id="MobiDB-lite"/>
    </source>
</evidence>
<name>A0A5C5CP28_9HYPH</name>